<evidence type="ECO:0000313" key="3">
    <source>
        <dbReference type="Proteomes" id="UP000221024"/>
    </source>
</evidence>
<dbReference type="PANTHER" id="PTHR42852">
    <property type="entry name" value="THIOL:DISULFIDE INTERCHANGE PROTEIN DSBE"/>
    <property type="match status" value="1"/>
</dbReference>
<name>A0A2H3NLD5_9BACT</name>
<dbReference type="CDD" id="cd02966">
    <property type="entry name" value="TlpA_like_family"/>
    <property type="match status" value="1"/>
</dbReference>
<dbReference type="PANTHER" id="PTHR42852:SF13">
    <property type="entry name" value="PROTEIN DIPZ"/>
    <property type="match status" value="1"/>
</dbReference>
<dbReference type="Pfam" id="PF13646">
    <property type="entry name" value="HEAT_2"/>
    <property type="match status" value="1"/>
</dbReference>
<dbReference type="SUPFAM" id="SSF48371">
    <property type="entry name" value="ARM repeat"/>
    <property type="match status" value="1"/>
</dbReference>
<dbReference type="InterPro" id="IPR000866">
    <property type="entry name" value="AhpC/TSA"/>
</dbReference>
<dbReference type="Gene3D" id="3.40.30.10">
    <property type="entry name" value="Glutaredoxin"/>
    <property type="match status" value="1"/>
</dbReference>
<evidence type="ECO:0000313" key="2">
    <source>
        <dbReference type="EMBL" id="PEN05227.1"/>
    </source>
</evidence>
<protein>
    <recommendedName>
        <fullName evidence="1">Thioredoxin domain-containing protein</fullName>
    </recommendedName>
</protein>
<dbReference type="AlphaFoldDB" id="A0A2H3NLD5"/>
<feature type="domain" description="Thioredoxin" evidence="1">
    <location>
        <begin position="181"/>
        <end position="358"/>
    </location>
</feature>
<organism evidence="2 3">
    <name type="scientific">Longimonas halophila</name>
    <dbReference type="NCBI Taxonomy" id="1469170"/>
    <lineage>
        <taxon>Bacteria</taxon>
        <taxon>Pseudomonadati</taxon>
        <taxon>Rhodothermota</taxon>
        <taxon>Rhodothermia</taxon>
        <taxon>Rhodothermales</taxon>
        <taxon>Salisaetaceae</taxon>
        <taxon>Longimonas</taxon>
    </lineage>
</organism>
<proteinExistence type="predicted"/>
<dbReference type="SMART" id="SM00567">
    <property type="entry name" value="EZ_HEAT"/>
    <property type="match status" value="2"/>
</dbReference>
<dbReference type="InterPro" id="IPR004155">
    <property type="entry name" value="PBS_lyase_HEAT"/>
</dbReference>
<dbReference type="InterPro" id="IPR011989">
    <property type="entry name" value="ARM-like"/>
</dbReference>
<dbReference type="Gene3D" id="1.25.10.10">
    <property type="entry name" value="Leucine-rich Repeat Variant"/>
    <property type="match status" value="1"/>
</dbReference>
<keyword evidence="3" id="KW-1185">Reference proteome</keyword>
<gene>
    <name evidence="2" type="ORF">CRI93_13530</name>
</gene>
<dbReference type="SUPFAM" id="SSF52833">
    <property type="entry name" value="Thioredoxin-like"/>
    <property type="match status" value="1"/>
</dbReference>
<sequence>MNHSSASVPVVSDIAQRVAHHAFAPVHNGFTVDPETGNDGVADLQSTDGRVRTLAVRDLIRHGQGGQVANVIGLLRHDSMHVRQVAAMTLGLLRAESAIAPLSKRLADMDEDPVVRSQAAIALGQIGGGAEVLAAQEETAEQPDVRHQCEVALDRIRKQKPVEPAAAEQIAALDSEAFGRVQVGEPAPNFTLNDTEGTAWSLSDLRGEKTVVLLWVFADWCPVCHKEFHALIRREAQFREFDVAVATLECHDRYRGRVMTGQELRPSYWFADKLPGGHPLDAYPDGIWWPHLLDQGATVGARYGIDPWQFAVHSEYVNRPATVIIDTEGVVQLAYFGTYWGDRPTIGQVLNMIETDTYTFNAPPPRKGPH</sequence>
<dbReference type="GO" id="GO:0016491">
    <property type="term" value="F:oxidoreductase activity"/>
    <property type="evidence" value="ECO:0007669"/>
    <property type="project" value="InterPro"/>
</dbReference>
<dbReference type="InterPro" id="IPR016024">
    <property type="entry name" value="ARM-type_fold"/>
</dbReference>
<reference evidence="2 3" key="1">
    <citation type="submission" date="2017-10" db="EMBL/GenBank/DDBJ databases">
        <title>Draft genome of Longimonas halophila.</title>
        <authorList>
            <person name="Goh K.M."/>
            <person name="Shamsir M.S."/>
            <person name="Lim S.W."/>
        </authorList>
    </citation>
    <scope>NUCLEOTIDE SEQUENCE [LARGE SCALE GENOMIC DNA]</scope>
    <source>
        <strain evidence="2 3">KCTC 42399</strain>
    </source>
</reference>
<comment type="caution">
    <text evidence="2">The sequence shown here is derived from an EMBL/GenBank/DDBJ whole genome shotgun (WGS) entry which is preliminary data.</text>
</comment>
<dbReference type="EMBL" id="PDEP01000015">
    <property type="protein sequence ID" value="PEN05227.1"/>
    <property type="molecule type" value="Genomic_DNA"/>
</dbReference>
<dbReference type="OrthoDB" id="9809746at2"/>
<accession>A0A2H3NLD5</accession>
<dbReference type="InterPro" id="IPR050553">
    <property type="entry name" value="Thioredoxin_ResA/DsbE_sf"/>
</dbReference>
<dbReference type="InterPro" id="IPR013766">
    <property type="entry name" value="Thioredoxin_domain"/>
</dbReference>
<dbReference type="Pfam" id="PF00578">
    <property type="entry name" value="AhpC-TSA"/>
    <property type="match status" value="1"/>
</dbReference>
<evidence type="ECO:0000259" key="1">
    <source>
        <dbReference type="PROSITE" id="PS51352"/>
    </source>
</evidence>
<dbReference type="PROSITE" id="PS51352">
    <property type="entry name" value="THIOREDOXIN_2"/>
    <property type="match status" value="1"/>
</dbReference>
<dbReference type="GO" id="GO:0016209">
    <property type="term" value="F:antioxidant activity"/>
    <property type="evidence" value="ECO:0007669"/>
    <property type="project" value="InterPro"/>
</dbReference>
<dbReference type="Proteomes" id="UP000221024">
    <property type="component" value="Unassembled WGS sequence"/>
</dbReference>
<dbReference type="InterPro" id="IPR036249">
    <property type="entry name" value="Thioredoxin-like_sf"/>
</dbReference>
<dbReference type="RefSeq" id="WP_098063177.1">
    <property type="nucleotide sequence ID" value="NZ_PDEP01000015.1"/>
</dbReference>